<dbReference type="InterPro" id="IPR011333">
    <property type="entry name" value="SKP1/BTB/POZ_sf"/>
</dbReference>
<accession>A0A9P5JZ03</accession>
<keyword evidence="3" id="KW-1185">Reference proteome</keyword>
<dbReference type="Pfam" id="PF00651">
    <property type="entry name" value="BTB"/>
    <property type="match status" value="1"/>
</dbReference>
<organism evidence="2 3">
    <name type="scientific">Russula ochroleuca</name>
    <dbReference type="NCBI Taxonomy" id="152965"/>
    <lineage>
        <taxon>Eukaryota</taxon>
        <taxon>Fungi</taxon>
        <taxon>Dikarya</taxon>
        <taxon>Basidiomycota</taxon>
        <taxon>Agaricomycotina</taxon>
        <taxon>Agaricomycetes</taxon>
        <taxon>Russulales</taxon>
        <taxon>Russulaceae</taxon>
        <taxon>Russula</taxon>
    </lineage>
</organism>
<protein>
    <recommendedName>
        <fullName evidence="1">BTB domain-containing protein</fullName>
    </recommendedName>
</protein>
<dbReference type="SMART" id="SM00225">
    <property type="entry name" value="BTB"/>
    <property type="match status" value="1"/>
</dbReference>
<evidence type="ECO:0000313" key="2">
    <source>
        <dbReference type="EMBL" id="KAF8472328.1"/>
    </source>
</evidence>
<dbReference type="Proteomes" id="UP000759537">
    <property type="component" value="Unassembled WGS sequence"/>
</dbReference>
<comment type="caution">
    <text evidence="2">The sequence shown here is derived from an EMBL/GenBank/DDBJ whole genome shotgun (WGS) entry which is preliminary data.</text>
</comment>
<evidence type="ECO:0000259" key="1">
    <source>
        <dbReference type="PROSITE" id="PS50097"/>
    </source>
</evidence>
<dbReference type="InterPro" id="IPR000210">
    <property type="entry name" value="BTB/POZ_dom"/>
</dbReference>
<reference evidence="2" key="1">
    <citation type="submission" date="2019-10" db="EMBL/GenBank/DDBJ databases">
        <authorList>
            <consortium name="DOE Joint Genome Institute"/>
            <person name="Kuo A."/>
            <person name="Miyauchi S."/>
            <person name="Kiss E."/>
            <person name="Drula E."/>
            <person name="Kohler A."/>
            <person name="Sanchez-Garcia M."/>
            <person name="Andreopoulos B."/>
            <person name="Barry K.W."/>
            <person name="Bonito G."/>
            <person name="Buee M."/>
            <person name="Carver A."/>
            <person name="Chen C."/>
            <person name="Cichocki N."/>
            <person name="Clum A."/>
            <person name="Culley D."/>
            <person name="Crous P.W."/>
            <person name="Fauchery L."/>
            <person name="Girlanda M."/>
            <person name="Hayes R."/>
            <person name="Keri Z."/>
            <person name="LaButti K."/>
            <person name="Lipzen A."/>
            <person name="Lombard V."/>
            <person name="Magnuson J."/>
            <person name="Maillard F."/>
            <person name="Morin E."/>
            <person name="Murat C."/>
            <person name="Nolan M."/>
            <person name="Ohm R."/>
            <person name="Pangilinan J."/>
            <person name="Pereira M."/>
            <person name="Perotto S."/>
            <person name="Peter M."/>
            <person name="Riley R."/>
            <person name="Sitrit Y."/>
            <person name="Stielow B."/>
            <person name="Szollosi G."/>
            <person name="Zifcakova L."/>
            <person name="Stursova M."/>
            <person name="Spatafora J.W."/>
            <person name="Tedersoo L."/>
            <person name="Vaario L.-M."/>
            <person name="Yamada A."/>
            <person name="Yan M."/>
            <person name="Wang P."/>
            <person name="Xu J."/>
            <person name="Bruns T."/>
            <person name="Baldrian P."/>
            <person name="Vilgalys R."/>
            <person name="Henrissat B."/>
            <person name="Grigoriev I.V."/>
            <person name="Hibbett D."/>
            <person name="Nagy L.G."/>
            <person name="Martin F.M."/>
        </authorList>
    </citation>
    <scope>NUCLEOTIDE SEQUENCE</scope>
    <source>
        <strain evidence="2">Prilba</strain>
    </source>
</reference>
<dbReference type="AlphaFoldDB" id="A0A9P5JZ03"/>
<dbReference type="CDD" id="cd18186">
    <property type="entry name" value="BTB_POZ_ZBTB_KLHL-like"/>
    <property type="match status" value="1"/>
</dbReference>
<name>A0A9P5JZ03_9AGAM</name>
<dbReference type="PROSITE" id="PS50097">
    <property type="entry name" value="BTB"/>
    <property type="match status" value="1"/>
</dbReference>
<dbReference type="Gene3D" id="3.30.710.10">
    <property type="entry name" value="Potassium Channel Kv1.1, Chain A"/>
    <property type="match status" value="1"/>
</dbReference>
<dbReference type="EMBL" id="WHVB01000020">
    <property type="protein sequence ID" value="KAF8472328.1"/>
    <property type="molecule type" value="Genomic_DNA"/>
</dbReference>
<dbReference type="SUPFAM" id="SSF54695">
    <property type="entry name" value="POZ domain"/>
    <property type="match status" value="1"/>
</dbReference>
<feature type="domain" description="BTB" evidence="1">
    <location>
        <begin position="320"/>
        <end position="386"/>
    </location>
</feature>
<reference evidence="2" key="2">
    <citation type="journal article" date="2020" name="Nat. Commun.">
        <title>Large-scale genome sequencing of mycorrhizal fungi provides insights into the early evolution of symbiotic traits.</title>
        <authorList>
            <person name="Miyauchi S."/>
            <person name="Kiss E."/>
            <person name="Kuo A."/>
            <person name="Drula E."/>
            <person name="Kohler A."/>
            <person name="Sanchez-Garcia M."/>
            <person name="Morin E."/>
            <person name="Andreopoulos B."/>
            <person name="Barry K.W."/>
            <person name="Bonito G."/>
            <person name="Buee M."/>
            <person name="Carver A."/>
            <person name="Chen C."/>
            <person name="Cichocki N."/>
            <person name="Clum A."/>
            <person name="Culley D."/>
            <person name="Crous P.W."/>
            <person name="Fauchery L."/>
            <person name="Girlanda M."/>
            <person name="Hayes R.D."/>
            <person name="Keri Z."/>
            <person name="LaButti K."/>
            <person name="Lipzen A."/>
            <person name="Lombard V."/>
            <person name="Magnuson J."/>
            <person name="Maillard F."/>
            <person name="Murat C."/>
            <person name="Nolan M."/>
            <person name="Ohm R.A."/>
            <person name="Pangilinan J."/>
            <person name="Pereira M.F."/>
            <person name="Perotto S."/>
            <person name="Peter M."/>
            <person name="Pfister S."/>
            <person name="Riley R."/>
            <person name="Sitrit Y."/>
            <person name="Stielow J.B."/>
            <person name="Szollosi G."/>
            <person name="Zifcakova L."/>
            <person name="Stursova M."/>
            <person name="Spatafora J.W."/>
            <person name="Tedersoo L."/>
            <person name="Vaario L.M."/>
            <person name="Yamada A."/>
            <person name="Yan M."/>
            <person name="Wang P."/>
            <person name="Xu J."/>
            <person name="Bruns T."/>
            <person name="Baldrian P."/>
            <person name="Vilgalys R."/>
            <person name="Dunand C."/>
            <person name="Henrissat B."/>
            <person name="Grigoriev I.V."/>
            <person name="Hibbett D."/>
            <person name="Nagy L.G."/>
            <person name="Martin F.M."/>
        </authorList>
    </citation>
    <scope>NUCLEOTIDE SEQUENCE</scope>
    <source>
        <strain evidence="2">Prilba</strain>
    </source>
</reference>
<proteinExistence type="predicted"/>
<gene>
    <name evidence="2" type="ORF">DFH94DRAFT_856007</name>
</gene>
<sequence>MSTTVPHELASTTGEPLPNLLLDYPGADIILRSQDCYHFQVPKTFIGDLIQGTLDPPGNANPEPSLPVVQLPENGEILHCLLGFIFPVTPIPSSTEEIMELLSVAQKYQMETALTHIRGSIARHNSLPTSLKPALLTYALARKYRLLPEALQLARSILKYPMTIENFDDKLDIMSGTSLYELWEYHERVRLNLASDLTEFRTSQAHGSITNLRCTELSSSRIPRWLDQYIESIGKTPNLFDHAELNVALARHAKVMASRPDCQCASITSQTIRDFWDALASVVDGSFEKAASALSLVHEREDPQAQINPTTFPLDTFDPSDASLIIRSSDLVDFRVHKSVLALVSPFFRDLLSLPQPSDSESVDGLPVVELPEDSELLNCMVSLLYPVCTVPNSYEKVLHLLAMCQKYEMVSLQSSIRAKVDRGEFRAPRGTEAFPAYAIAAGKGLIPEMESAARQTLDHPMTFEALGKGLRLFEGWALRGLANFRKRCRDSLIACLDSFLETKPPGPSSIWTGCPGRPSMYSWDRQQNPILPEWLSQLLLRNQNYLKLETFTGSLNGVHSRIRGEYLVAFQSHASCHSCSSVHMNKGSTFCAELENKLTQAYNEVRGEYGSHSDSTYLSPRNR</sequence>
<dbReference type="OrthoDB" id="3357985at2759"/>
<evidence type="ECO:0000313" key="3">
    <source>
        <dbReference type="Proteomes" id="UP000759537"/>
    </source>
</evidence>